<proteinExistence type="predicted"/>
<comment type="caution">
    <text evidence="2">The sequence shown here is derived from an EMBL/GenBank/DDBJ whole genome shotgun (WGS) entry which is preliminary data.</text>
</comment>
<gene>
    <name evidence="2" type="ORF">HNQ50_001973</name>
</gene>
<organism evidence="2 3">
    <name type="scientific">Silvimonas terrae</name>
    <dbReference type="NCBI Taxonomy" id="300266"/>
    <lineage>
        <taxon>Bacteria</taxon>
        <taxon>Pseudomonadati</taxon>
        <taxon>Pseudomonadota</taxon>
        <taxon>Betaproteobacteria</taxon>
        <taxon>Neisseriales</taxon>
        <taxon>Chitinibacteraceae</taxon>
        <taxon>Silvimonas</taxon>
    </lineage>
</organism>
<dbReference type="AlphaFoldDB" id="A0A840RFR8"/>
<feature type="compositionally biased region" description="Basic and acidic residues" evidence="1">
    <location>
        <begin position="133"/>
        <end position="142"/>
    </location>
</feature>
<name>A0A840RFR8_9NEIS</name>
<protein>
    <submittedName>
        <fullName evidence="2">Uncharacterized protein</fullName>
    </submittedName>
</protein>
<evidence type="ECO:0000256" key="1">
    <source>
        <dbReference type="SAM" id="MobiDB-lite"/>
    </source>
</evidence>
<sequence length="156" mass="17429">MPNAIRLVLPGCSAPASRIKKLPQSANDPSGLLRQIENQPRFAGLFSGRPTRYGPLLSYILFCPLPRKPWPDAPSTRPTHAGNNSATKVSRNLLQSVTDIRTSIRIVRPALNTGRYRRPFTDRLPNRHYPFKSGEDRAENHRGRACRPVCSPGRHG</sequence>
<feature type="region of interest" description="Disordered" evidence="1">
    <location>
        <begin position="123"/>
        <end position="156"/>
    </location>
</feature>
<dbReference type="EMBL" id="JACHHN010000003">
    <property type="protein sequence ID" value="MBB5191250.1"/>
    <property type="molecule type" value="Genomic_DNA"/>
</dbReference>
<evidence type="ECO:0000313" key="3">
    <source>
        <dbReference type="Proteomes" id="UP000543030"/>
    </source>
</evidence>
<reference evidence="2 3" key="1">
    <citation type="submission" date="2020-08" db="EMBL/GenBank/DDBJ databases">
        <title>Genomic Encyclopedia of Type Strains, Phase IV (KMG-IV): sequencing the most valuable type-strain genomes for metagenomic binning, comparative biology and taxonomic classification.</title>
        <authorList>
            <person name="Goeker M."/>
        </authorList>
    </citation>
    <scope>NUCLEOTIDE SEQUENCE [LARGE SCALE GENOMIC DNA]</scope>
    <source>
        <strain evidence="2 3">DSM 18233</strain>
    </source>
</reference>
<keyword evidence="3" id="KW-1185">Reference proteome</keyword>
<evidence type="ECO:0000313" key="2">
    <source>
        <dbReference type="EMBL" id="MBB5191250.1"/>
    </source>
</evidence>
<accession>A0A840RFR8</accession>
<dbReference type="Proteomes" id="UP000543030">
    <property type="component" value="Unassembled WGS sequence"/>
</dbReference>